<dbReference type="EMBL" id="FWYD01000002">
    <property type="protein sequence ID" value="SMC49717.1"/>
    <property type="molecule type" value="Genomic_DNA"/>
</dbReference>
<dbReference type="Proteomes" id="UP000192330">
    <property type="component" value="Unassembled WGS sequence"/>
</dbReference>
<dbReference type="InterPro" id="IPR013078">
    <property type="entry name" value="His_Pase_superF_clade-1"/>
</dbReference>
<dbReference type="Pfam" id="PF00300">
    <property type="entry name" value="His_Phos_1"/>
    <property type="match status" value="1"/>
</dbReference>
<dbReference type="STRING" id="1387277.SAMN06295998_10216"/>
<dbReference type="InterPro" id="IPR029033">
    <property type="entry name" value="His_PPase_superfam"/>
</dbReference>
<dbReference type="Gene3D" id="3.40.50.1240">
    <property type="entry name" value="Phosphoglycerate mutase-like"/>
    <property type="match status" value="1"/>
</dbReference>
<dbReference type="RefSeq" id="WP_084350339.1">
    <property type="nucleotide sequence ID" value="NZ_FWYD01000002.1"/>
</dbReference>
<sequence length="164" mass="18116">MRLILMRHAKSSWDDFTQPDHSRPLNDRGRRNARALGAWLRSNDYLPDKVLCSTATRTRETLDLLELGASVVYPEDLYHASPETLLRSLQGASGNTVLILGHNPGIGSFASRVVAHRPDHPRFGAYPTGATLVASFDIPRWADLSLNSGTVDAFITPRDLAEQP</sequence>
<gene>
    <name evidence="1" type="ORF">SAMN06295998_10216</name>
</gene>
<accession>A0A1W1ZMX6</accession>
<organism evidence="1 2">
    <name type="scientific">Primorskyibacter flagellatus</name>
    <dbReference type="NCBI Taxonomy" id="1387277"/>
    <lineage>
        <taxon>Bacteria</taxon>
        <taxon>Pseudomonadati</taxon>
        <taxon>Pseudomonadota</taxon>
        <taxon>Alphaproteobacteria</taxon>
        <taxon>Rhodobacterales</taxon>
        <taxon>Roseobacteraceae</taxon>
        <taxon>Primorskyibacter</taxon>
    </lineage>
</organism>
<protein>
    <submittedName>
        <fullName evidence="1">Phosphohistidine phosphatase</fullName>
    </submittedName>
</protein>
<evidence type="ECO:0000313" key="1">
    <source>
        <dbReference type="EMBL" id="SMC49717.1"/>
    </source>
</evidence>
<dbReference type="SMART" id="SM00855">
    <property type="entry name" value="PGAM"/>
    <property type="match status" value="1"/>
</dbReference>
<dbReference type="SUPFAM" id="SSF53254">
    <property type="entry name" value="Phosphoglycerate mutase-like"/>
    <property type="match status" value="1"/>
</dbReference>
<reference evidence="1 2" key="1">
    <citation type="submission" date="2017-04" db="EMBL/GenBank/DDBJ databases">
        <authorList>
            <person name="Afonso C.L."/>
            <person name="Miller P.J."/>
            <person name="Scott M.A."/>
            <person name="Spackman E."/>
            <person name="Goraichik I."/>
            <person name="Dimitrov K.M."/>
            <person name="Suarez D.L."/>
            <person name="Swayne D.E."/>
        </authorList>
    </citation>
    <scope>NUCLEOTIDE SEQUENCE [LARGE SCALE GENOMIC DNA]</scope>
    <source>
        <strain evidence="1 2">CGMCC 1.12644</strain>
    </source>
</reference>
<dbReference type="AlphaFoldDB" id="A0A1W1ZMX6"/>
<keyword evidence="2" id="KW-1185">Reference proteome</keyword>
<dbReference type="CDD" id="cd07067">
    <property type="entry name" value="HP_PGM_like"/>
    <property type="match status" value="1"/>
</dbReference>
<proteinExistence type="predicted"/>
<dbReference type="PANTHER" id="PTHR47623:SF1">
    <property type="entry name" value="OS09G0287300 PROTEIN"/>
    <property type="match status" value="1"/>
</dbReference>
<evidence type="ECO:0000313" key="2">
    <source>
        <dbReference type="Proteomes" id="UP000192330"/>
    </source>
</evidence>
<dbReference type="OrthoDB" id="9810154at2"/>
<name>A0A1W1ZMX6_9RHOB</name>
<dbReference type="PANTHER" id="PTHR47623">
    <property type="entry name" value="OS09G0287300 PROTEIN"/>
    <property type="match status" value="1"/>
</dbReference>